<feature type="domain" description="CO dehydrogenase/acetyl-CoA synthase delta subunit TIM barrel" evidence="1">
    <location>
        <begin position="16"/>
        <end position="304"/>
    </location>
</feature>
<reference evidence="2" key="1">
    <citation type="journal article" date="2020" name="Biotechnol. Biofuels">
        <title>New insights from the biogas microbiome by comprehensive genome-resolved metagenomics of nearly 1600 species originating from multiple anaerobic digesters.</title>
        <authorList>
            <person name="Campanaro S."/>
            <person name="Treu L."/>
            <person name="Rodriguez-R L.M."/>
            <person name="Kovalovszki A."/>
            <person name="Ziels R.M."/>
            <person name="Maus I."/>
            <person name="Zhu X."/>
            <person name="Kougias P.G."/>
            <person name="Basile A."/>
            <person name="Luo G."/>
            <person name="Schluter A."/>
            <person name="Konstantinidis K.T."/>
            <person name="Angelidaki I."/>
        </authorList>
    </citation>
    <scope>NUCLEOTIDE SEQUENCE</scope>
    <source>
        <strain evidence="2">AS06rmzACSIP_7</strain>
    </source>
</reference>
<dbReference type="Proteomes" id="UP000777265">
    <property type="component" value="Unassembled WGS sequence"/>
</dbReference>
<reference evidence="2" key="2">
    <citation type="submission" date="2020-01" db="EMBL/GenBank/DDBJ databases">
        <authorList>
            <person name="Campanaro S."/>
        </authorList>
    </citation>
    <scope>NUCLEOTIDE SEQUENCE</scope>
    <source>
        <strain evidence="2">AS06rmzACSIP_7</strain>
    </source>
</reference>
<dbReference type="NCBIfam" id="NF003376">
    <property type="entry name" value="PRK04452.1-2"/>
    <property type="match status" value="1"/>
</dbReference>
<dbReference type="InterPro" id="IPR051069">
    <property type="entry name" value="ACDS_complex_subunit"/>
</dbReference>
<dbReference type="Gene3D" id="3.20.20.20">
    <property type="entry name" value="Dihydropteroate synthase-like"/>
    <property type="match status" value="1"/>
</dbReference>
<evidence type="ECO:0000313" key="3">
    <source>
        <dbReference type="Proteomes" id="UP000777265"/>
    </source>
</evidence>
<comment type="caution">
    <text evidence="2">The sequence shown here is derived from an EMBL/GenBank/DDBJ whole genome shotgun (WGS) entry which is preliminary data.</text>
</comment>
<dbReference type="InterPro" id="IPR016041">
    <property type="entry name" value="Ac-CoA_synth_d_su_TIM-brl"/>
</dbReference>
<evidence type="ECO:0000259" key="1">
    <source>
        <dbReference type="Pfam" id="PF03599"/>
    </source>
</evidence>
<evidence type="ECO:0000313" key="2">
    <source>
        <dbReference type="EMBL" id="NLW33877.1"/>
    </source>
</evidence>
<dbReference type="NCBIfam" id="NF003377">
    <property type="entry name" value="PRK04452.1-3"/>
    <property type="match status" value="1"/>
</dbReference>
<dbReference type="InterPro" id="IPR011005">
    <property type="entry name" value="Dihydropteroate_synth-like_sf"/>
</dbReference>
<name>A0A971M1U8_9BACT</name>
<dbReference type="SUPFAM" id="SSF51717">
    <property type="entry name" value="Dihydropteroate synthetase-like"/>
    <property type="match status" value="1"/>
</dbReference>
<protein>
    <submittedName>
        <fullName evidence="2">Acetyl-CoA decarbonylase/synthase complex subunit delta</fullName>
    </submittedName>
</protein>
<dbReference type="AlphaFoldDB" id="A0A971M1U8"/>
<dbReference type="PANTHER" id="PTHR36214:SF5">
    <property type="entry name" value="ACETYL-COA DECARBONYLASE_SYNTHASE COMPLEX SUBUNIT DELTA"/>
    <property type="match status" value="1"/>
</dbReference>
<gene>
    <name evidence="2" type="ORF">GXY80_00140</name>
</gene>
<sequence length="314" mass="34550">MALEIPKVTYTGTIKEITIGTGANTVTVGGETCYPFHMFEGKMPNAPRIAFEVWDHEPREWQEWAVEPFKDVIHDPVAWAKKCVDVYGAEIIALQLVSADPNGMDRDVEEIVKVVKDVADTVTVPLIVWGCSDDEKDSVLLRRIAEVCEGKNIALGPLSEKNYKQIGAMAIAYGHAVLASSPIDVNLAKQLNILLGNLGVPDDKILVDPTTGALGYGLEYSYSVIERDRMAALAQEDVKLQYPVVCNLAPEVWKTKETRLTEADDPKLGNERQRSILMESVGAMSFLIAGADIVIMRHPESIALVKDMIKDLTV</sequence>
<dbReference type="PANTHER" id="PTHR36214">
    <property type="match status" value="1"/>
</dbReference>
<organism evidence="2 3">
    <name type="scientific">Syntrophorhabdus aromaticivorans</name>
    <dbReference type="NCBI Taxonomy" id="328301"/>
    <lineage>
        <taxon>Bacteria</taxon>
        <taxon>Pseudomonadati</taxon>
        <taxon>Thermodesulfobacteriota</taxon>
        <taxon>Syntrophorhabdia</taxon>
        <taxon>Syntrophorhabdales</taxon>
        <taxon>Syntrophorhabdaceae</taxon>
        <taxon>Syntrophorhabdus</taxon>
    </lineage>
</organism>
<accession>A0A971M1U8</accession>
<dbReference type="Pfam" id="PF03599">
    <property type="entry name" value="CdhD"/>
    <property type="match status" value="1"/>
</dbReference>
<dbReference type="EMBL" id="JAAYEE010000004">
    <property type="protein sequence ID" value="NLW33877.1"/>
    <property type="molecule type" value="Genomic_DNA"/>
</dbReference>
<proteinExistence type="predicted"/>